<name>A0ACB1AJR4_MELEN</name>
<accession>A0ACB1AJR4</accession>
<proteinExistence type="predicted"/>
<evidence type="ECO:0000313" key="2">
    <source>
        <dbReference type="Proteomes" id="UP001497535"/>
    </source>
</evidence>
<reference evidence="1" key="1">
    <citation type="submission" date="2023-11" db="EMBL/GenBank/DDBJ databases">
        <authorList>
            <person name="Poullet M."/>
        </authorList>
    </citation>
    <scope>NUCLEOTIDE SEQUENCE</scope>
    <source>
        <strain evidence="1">E1834</strain>
    </source>
</reference>
<comment type="caution">
    <text evidence="1">The sequence shown here is derived from an EMBL/GenBank/DDBJ whole genome shotgun (WGS) entry which is preliminary data.</text>
</comment>
<evidence type="ECO:0000313" key="1">
    <source>
        <dbReference type="EMBL" id="CAK5091817.1"/>
    </source>
</evidence>
<protein>
    <submittedName>
        <fullName evidence="1">Uncharacterized protein</fullName>
    </submittedName>
</protein>
<gene>
    <name evidence="1" type="ORF">MENTE1834_LOCUS39680</name>
</gene>
<sequence length="181" mass="20936">MAYSEPSSKCSYEIDFNWIEYPHGAFHDCIGGDMQTVFPNKAANDIIFFFFHCHINKIFVDWRLTRQTRSQRENVYPADLADCENPAHFRNATMSQFAVNQIKIIFLNFIILFKPFKNIDGLKNDYTDNMYEYVDKPNCTATTDCGSRFLFCDRSTDAPRCLSKVRPGGNCKGFPNGEFKN</sequence>
<dbReference type="Proteomes" id="UP001497535">
    <property type="component" value="Unassembled WGS sequence"/>
</dbReference>
<dbReference type="EMBL" id="CAVMJV010000090">
    <property type="protein sequence ID" value="CAK5091817.1"/>
    <property type="molecule type" value="Genomic_DNA"/>
</dbReference>
<keyword evidence="2" id="KW-1185">Reference proteome</keyword>
<organism evidence="1 2">
    <name type="scientific">Meloidogyne enterolobii</name>
    <name type="common">Root-knot nematode worm</name>
    <name type="synonym">Meloidogyne mayaguensis</name>
    <dbReference type="NCBI Taxonomy" id="390850"/>
    <lineage>
        <taxon>Eukaryota</taxon>
        <taxon>Metazoa</taxon>
        <taxon>Ecdysozoa</taxon>
        <taxon>Nematoda</taxon>
        <taxon>Chromadorea</taxon>
        <taxon>Rhabditida</taxon>
        <taxon>Tylenchina</taxon>
        <taxon>Tylenchomorpha</taxon>
        <taxon>Tylenchoidea</taxon>
        <taxon>Meloidogynidae</taxon>
        <taxon>Meloidogyninae</taxon>
        <taxon>Meloidogyne</taxon>
    </lineage>
</organism>